<evidence type="ECO:0000256" key="1">
    <source>
        <dbReference type="ARBA" id="ARBA00022980"/>
    </source>
</evidence>
<keyword evidence="1" id="KW-0689">Ribosomal protein</keyword>
<evidence type="ECO:0000313" key="3">
    <source>
        <dbReference type="EMBL" id="OQD63793.1"/>
    </source>
</evidence>
<dbReference type="STRING" id="416450.A0A1V6NGH5"/>
<dbReference type="GO" id="GO:0006412">
    <property type="term" value="P:translation"/>
    <property type="evidence" value="ECO:0007669"/>
    <property type="project" value="InterPro"/>
</dbReference>
<feature type="non-terminal residue" evidence="3">
    <location>
        <position position="1"/>
    </location>
</feature>
<keyword evidence="4" id="KW-1185">Reference proteome</keyword>
<sequence length="55" mass="6439">AARLWSTAPAARSRRLLADLQNDEDHVFRKVKLRVNKVQGKNCLTNFYSLLQNRR</sequence>
<evidence type="ECO:0000313" key="4">
    <source>
        <dbReference type="Proteomes" id="UP000191672"/>
    </source>
</evidence>
<dbReference type="GO" id="GO:0003735">
    <property type="term" value="F:structural constituent of ribosome"/>
    <property type="evidence" value="ECO:0007669"/>
    <property type="project" value="InterPro"/>
</dbReference>
<comment type="caution">
    <text evidence="3">The sequence shown here is derived from an EMBL/GenBank/DDBJ whole genome shotgun (WGS) entry which is preliminary data.</text>
</comment>
<name>A0A1V6NGH5_9EURO</name>
<proteinExistence type="predicted"/>
<reference evidence="4" key="1">
    <citation type="journal article" date="2017" name="Nat. Microbiol.">
        <title>Global analysis of biosynthetic gene clusters reveals vast potential of secondary metabolite production in Penicillium species.</title>
        <authorList>
            <person name="Nielsen J.C."/>
            <person name="Grijseels S."/>
            <person name="Prigent S."/>
            <person name="Ji B."/>
            <person name="Dainat J."/>
            <person name="Nielsen K.F."/>
            <person name="Frisvad J.C."/>
            <person name="Workman M."/>
            <person name="Nielsen J."/>
        </authorList>
    </citation>
    <scope>NUCLEOTIDE SEQUENCE [LARGE SCALE GENOMIC DNA]</scope>
    <source>
        <strain evidence="4">IBT 31811</strain>
    </source>
</reference>
<dbReference type="Pfam" id="PF01015">
    <property type="entry name" value="Ribosomal_S3Ae"/>
    <property type="match status" value="1"/>
</dbReference>
<dbReference type="AlphaFoldDB" id="A0A1V6NGH5"/>
<dbReference type="GO" id="GO:0005840">
    <property type="term" value="C:ribosome"/>
    <property type="evidence" value="ECO:0007669"/>
    <property type="project" value="UniProtKB-KW"/>
</dbReference>
<dbReference type="EMBL" id="MDYN01000465">
    <property type="protein sequence ID" value="OQD63793.1"/>
    <property type="molecule type" value="Genomic_DNA"/>
</dbReference>
<accession>A0A1V6NGH5</accession>
<protein>
    <submittedName>
        <fullName evidence="3">Uncharacterized protein</fullName>
    </submittedName>
</protein>
<organism evidence="3 4">
    <name type="scientific">Penicillium antarcticum</name>
    <dbReference type="NCBI Taxonomy" id="416450"/>
    <lineage>
        <taxon>Eukaryota</taxon>
        <taxon>Fungi</taxon>
        <taxon>Dikarya</taxon>
        <taxon>Ascomycota</taxon>
        <taxon>Pezizomycotina</taxon>
        <taxon>Eurotiomycetes</taxon>
        <taxon>Eurotiomycetidae</taxon>
        <taxon>Eurotiales</taxon>
        <taxon>Aspergillaceae</taxon>
        <taxon>Penicillium</taxon>
    </lineage>
</organism>
<keyword evidence="2" id="KW-0687">Ribonucleoprotein</keyword>
<evidence type="ECO:0000256" key="2">
    <source>
        <dbReference type="ARBA" id="ARBA00023274"/>
    </source>
</evidence>
<dbReference type="GO" id="GO:1990904">
    <property type="term" value="C:ribonucleoprotein complex"/>
    <property type="evidence" value="ECO:0007669"/>
    <property type="project" value="UniProtKB-KW"/>
</dbReference>
<dbReference type="InterPro" id="IPR001593">
    <property type="entry name" value="Ribosomal_eS1"/>
</dbReference>
<dbReference type="Proteomes" id="UP000191672">
    <property type="component" value="Unassembled WGS sequence"/>
</dbReference>
<gene>
    <name evidence="3" type="ORF">PENANT_c465G07719</name>
</gene>